<dbReference type="GO" id="GO:0005524">
    <property type="term" value="F:ATP binding"/>
    <property type="evidence" value="ECO:0007669"/>
    <property type="project" value="UniProtKB-KW"/>
</dbReference>
<evidence type="ECO:0000313" key="6">
    <source>
        <dbReference type="Proteomes" id="UP000005615"/>
    </source>
</evidence>
<accession>F3L2F4</accession>
<dbReference type="STRING" id="2518989.IMCC3088_1721"/>
<keyword evidence="4" id="KW-0479">Metal-binding</keyword>
<keyword evidence="3 4" id="KW-0067">ATP-binding</keyword>
<dbReference type="SUPFAM" id="SSF100950">
    <property type="entry name" value="NagB/RpiA/CoA transferase-like"/>
    <property type="match status" value="1"/>
</dbReference>
<dbReference type="PIRSF" id="PIRSF006806">
    <property type="entry name" value="FTHF_cligase"/>
    <property type="match status" value="1"/>
</dbReference>
<dbReference type="InterPro" id="IPR002698">
    <property type="entry name" value="FTHF_cligase"/>
</dbReference>
<evidence type="ECO:0000256" key="3">
    <source>
        <dbReference type="ARBA" id="ARBA00022840"/>
    </source>
</evidence>
<keyword evidence="6" id="KW-1185">Reference proteome</keyword>
<evidence type="ECO:0000256" key="1">
    <source>
        <dbReference type="ARBA" id="ARBA00010638"/>
    </source>
</evidence>
<dbReference type="EMBL" id="AEIG01000048">
    <property type="protein sequence ID" value="EGG29527.1"/>
    <property type="molecule type" value="Genomic_DNA"/>
</dbReference>
<comment type="caution">
    <text evidence="5">The sequence shown here is derived from an EMBL/GenBank/DDBJ whole genome shotgun (WGS) entry which is preliminary data.</text>
</comment>
<reference evidence="5 6" key="1">
    <citation type="journal article" date="2011" name="J. Bacteriol.">
        <title>Genome sequence of strain IMCC3088, a proteorhodopsin-containing marine bacterium belonging to the OM60/NOR5 clade.</title>
        <authorList>
            <person name="Jang Y."/>
            <person name="Oh H.M."/>
            <person name="Kang I."/>
            <person name="Lee K."/>
            <person name="Yang S.J."/>
            <person name="Cho J.C."/>
        </authorList>
    </citation>
    <scope>NUCLEOTIDE SEQUENCE [LARGE SCALE GENOMIC DNA]</scope>
    <source>
        <strain evidence="5 6">IMCC3088</strain>
    </source>
</reference>
<dbReference type="RefSeq" id="WP_009575952.1">
    <property type="nucleotide sequence ID" value="NZ_AEIG01000048.1"/>
</dbReference>
<comment type="cofactor">
    <cofactor evidence="4">
        <name>Mg(2+)</name>
        <dbReference type="ChEBI" id="CHEBI:18420"/>
    </cofactor>
</comment>
<organism evidence="5 6">
    <name type="scientific">Aequoribacter fuscus</name>
    <dbReference type="NCBI Taxonomy" id="2518989"/>
    <lineage>
        <taxon>Bacteria</taxon>
        <taxon>Pseudomonadati</taxon>
        <taxon>Pseudomonadota</taxon>
        <taxon>Gammaproteobacteria</taxon>
        <taxon>Cellvibrionales</taxon>
        <taxon>Halieaceae</taxon>
        <taxon>Aequoribacter</taxon>
    </lineage>
</organism>
<dbReference type="Gene3D" id="3.40.50.10420">
    <property type="entry name" value="NagB/RpiA/CoA transferase-like"/>
    <property type="match status" value="1"/>
</dbReference>
<dbReference type="PANTHER" id="PTHR23407:SF1">
    <property type="entry name" value="5-FORMYLTETRAHYDROFOLATE CYCLO-LIGASE"/>
    <property type="match status" value="1"/>
</dbReference>
<name>F3L2F4_9GAMM</name>
<dbReference type="GO" id="GO:0035999">
    <property type="term" value="P:tetrahydrofolate interconversion"/>
    <property type="evidence" value="ECO:0007669"/>
    <property type="project" value="TreeGrafter"/>
</dbReference>
<dbReference type="NCBIfam" id="TIGR02727">
    <property type="entry name" value="MTHFS_bact"/>
    <property type="match status" value="1"/>
</dbReference>
<evidence type="ECO:0000256" key="2">
    <source>
        <dbReference type="ARBA" id="ARBA00022741"/>
    </source>
</evidence>
<dbReference type="InterPro" id="IPR024185">
    <property type="entry name" value="FTHF_cligase-like_sf"/>
</dbReference>
<dbReference type="GO" id="GO:0046872">
    <property type="term" value="F:metal ion binding"/>
    <property type="evidence" value="ECO:0007669"/>
    <property type="project" value="UniProtKB-KW"/>
</dbReference>
<dbReference type="EC" id="6.3.3.2" evidence="4"/>
<sequence length="192" mass="21830">MNNQETIAQHKQNLRLELKQRRRSVTPAQRDRAAEQIAKSALALASNSKRIGLYYALPNEAPTRPLAQALWKIGKHVYLPRIHNDRHLHFFLWEQDTVLESGKLGIPTPTSNNTEIAAENLDLIFIPLLGFDQSGHRLGMGGGYYDTTLSRTAQPIKIGLAFECQEVEQVPVEEHDIRLDLLITESRVLRFQ</sequence>
<dbReference type="OrthoDB" id="9801938at2"/>
<dbReference type="Proteomes" id="UP000005615">
    <property type="component" value="Unassembled WGS sequence"/>
</dbReference>
<comment type="catalytic activity">
    <reaction evidence="4">
        <text>(6S)-5-formyl-5,6,7,8-tetrahydrofolate + ATP = (6R)-5,10-methenyltetrahydrofolate + ADP + phosphate</text>
        <dbReference type="Rhea" id="RHEA:10488"/>
        <dbReference type="ChEBI" id="CHEBI:30616"/>
        <dbReference type="ChEBI" id="CHEBI:43474"/>
        <dbReference type="ChEBI" id="CHEBI:57455"/>
        <dbReference type="ChEBI" id="CHEBI:57457"/>
        <dbReference type="ChEBI" id="CHEBI:456216"/>
        <dbReference type="EC" id="6.3.3.2"/>
    </reaction>
</comment>
<keyword evidence="4" id="KW-0460">Magnesium</keyword>
<dbReference type="AlphaFoldDB" id="F3L2F4"/>
<keyword evidence="2 4" id="KW-0547">Nucleotide-binding</keyword>
<comment type="similarity">
    <text evidence="1 4">Belongs to the 5-formyltetrahydrofolate cyclo-ligase family.</text>
</comment>
<dbReference type="InterPro" id="IPR037171">
    <property type="entry name" value="NagB/RpiA_transferase-like"/>
</dbReference>
<proteinExistence type="inferred from homology"/>
<dbReference type="PANTHER" id="PTHR23407">
    <property type="entry name" value="ATPASE INHIBITOR/5-FORMYLTETRAHYDROFOLATE CYCLO-LIGASE"/>
    <property type="match status" value="1"/>
</dbReference>
<keyword evidence="5" id="KW-0436">Ligase</keyword>
<dbReference type="GO" id="GO:0030272">
    <property type="term" value="F:5-formyltetrahydrofolate cyclo-ligase activity"/>
    <property type="evidence" value="ECO:0007669"/>
    <property type="project" value="UniProtKB-EC"/>
</dbReference>
<dbReference type="GO" id="GO:0009396">
    <property type="term" value="P:folic acid-containing compound biosynthetic process"/>
    <property type="evidence" value="ECO:0007669"/>
    <property type="project" value="TreeGrafter"/>
</dbReference>
<protein>
    <recommendedName>
        <fullName evidence="4">5-formyltetrahydrofolate cyclo-ligase</fullName>
        <ecNumber evidence="4">6.3.3.2</ecNumber>
    </recommendedName>
</protein>
<gene>
    <name evidence="5" type="ORF">IMCC3088_1721</name>
</gene>
<dbReference type="Pfam" id="PF01812">
    <property type="entry name" value="5-FTHF_cyc-lig"/>
    <property type="match status" value="1"/>
</dbReference>
<evidence type="ECO:0000313" key="5">
    <source>
        <dbReference type="EMBL" id="EGG29527.1"/>
    </source>
</evidence>
<evidence type="ECO:0000256" key="4">
    <source>
        <dbReference type="RuleBase" id="RU361279"/>
    </source>
</evidence>
<dbReference type="eggNOG" id="COG0212">
    <property type="taxonomic scope" value="Bacteria"/>
</dbReference>